<keyword evidence="5" id="KW-0498">Mitosis</keyword>
<evidence type="ECO:0000256" key="1">
    <source>
        <dbReference type="ARBA" id="ARBA00004123"/>
    </source>
</evidence>
<comment type="subcellular location">
    <subcellularLocation>
        <location evidence="1">Nucleus</location>
    </subcellularLocation>
</comment>
<sequence>MAACKHIRTHLDGFKPQEVASLNAGLESFSVIHVTKRGQSLGTDPILFPNNNNNAGNRLQPTYDFLTSEGPATPPPRAPSAPPISALRTAVVKIDQSNEIIRGDLNSVRALEKAAVEEQARRADALESDKRFLYEKQKELGDKLAQTKETTAAEKQDLERQEQVGEREEDLRRISEEAETKTKALIQTNQELEEEVGLKNRTIDDLRGKLEGVDAEVQDLQEALLRTLKVLQKQLSEQAKNRRQAAELKALRDEKRSLELGKLKVLDELREELSGAQVQISKEGLEFHSPESLARALVEERVEKAALLERAGRANPELHEKENVIQELEGEESSSKDAKARQRMERQKALALKEAQFLQALYNQGGFDEQKAQRIQELEGMLEAYKAEIEELKATVAAFQGTETAGSKKRPLEVNGNDERLGELMRRNRQLQDDIMHLQQKETVLNKEIEALQFRLTSMEGTSTRILQLKDNPTAREQAVKVSELKALKEENAALLAQLEGREGELRMVPRATLENVRAEVKAMEKLVAEKEKRMARLKEIWTAKSLEFREAVFSLLGYKIDFLPSGRVRVTHMFGNDSQSIEFDGDKGTMKVAGGPDSLFHKEIRNQCAFWMARQSIP</sequence>
<reference evidence="10 11" key="1">
    <citation type="submission" date="2019-09" db="EMBL/GenBank/DDBJ databases">
        <title>Draft genome of the ectomycorrhizal ascomycete Sphaerosporella brunnea.</title>
        <authorList>
            <consortium name="DOE Joint Genome Institute"/>
            <person name="Benucci G.M."/>
            <person name="Marozzi G."/>
            <person name="Antonielli L."/>
            <person name="Sanchez S."/>
            <person name="Marco P."/>
            <person name="Wang X."/>
            <person name="Falini L.B."/>
            <person name="Barry K."/>
            <person name="Haridas S."/>
            <person name="Lipzen A."/>
            <person name="Labutti K."/>
            <person name="Grigoriev I.V."/>
            <person name="Murat C."/>
            <person name="Martin F."/>
            <person name="Albertini E."/>
            <person name="Donnini D."/>
            <person name="Bonito G."/>
        </authorList>
    </citation>
    <scope>NUCLEOTIDE SEQUENCE [LARGE SCALE GENOMIC DNA]</scope>
    <source>
        <strain evidence="10 11">Sb_GMNB300</strain>
    </source>
</reference>
<keyword evidence="7" id="KW-0131">Cell cycle</keyword>
<keyword evidence="11" id="KW-1185">Reference proteome</keyword>
<evidence type="ECO:0000256" key="4">
    <source>
        <dbReference type="ARBA" id="ARBA00022618"/>
    </source>
</evidence>
<dbReference type="GO" id="GO:0007094">
    <property type="term" value="P:mitotic spindle assembly checkpoint signaling"/>
    <property type="evidence" value="ECO:0007669"/>
    <property type="project" value="InterPro"/>
</dbReference>
<feature type="coiled-coil region" evidence="8">
    <location>
        <begin position="175"/>
        <end position="286"/>
    </location>
</feature>
<dbReference type="Gene3D" id="1.20.5.170">
    <property type="match status" value="1"/>
</dbReference>
<dbReference type="InterPro" id="IPR008672">
    <property type="entry name" value="Mad1"/>
</dbReference>
<evidence type="ECO:0000256" key="7">
    <source>
        <dbReference type="ARBA" id="ARBA00023306"/>
    </source>
</evidence>
<name>A0A5J5FAC3_9PEZI</name>
<dbReference type="PANTHER" id="PTHR23168">
    <property type="entry name" value="MITOTIC SPINDLE ASSEMBLY CHECKPOINT PROTEIN MAD1 MITOTIC ARREST DEFICIENT-LIKE PROTEIN 1"/>
    <property type="match status" value="1"/>
</dbReference>
<feature type="region of interest" description="Disordered" evidence="9">
    <location>
        <begin position="144"/>
        <end position="172"/>
    </location>
</feature>
<keyword evidence="6" id="KW-0539">Nucleus</keyword>
<dbReference type="GO" id="GO:0051315">
    <property type="term" value="P:attachment of mitotic spindle microtubules to kinetochore"/>
    <property type="evidence" value="ECO:0007669"/>
    <property type="project" value="TreeGrafter"/>
</dbReference>
<evidence type="ECO:0000256" key="6">
    <source>
        <dbReference type="ARBA" id="ARBA00023242"/>
    </source>
</evidence>
<keyword evidence="4" id="KW-0132">Cell division</keyword>
<gene>
    <name evidence="10" type="ORF">FN846DRAFT_896957</name>
</gene>
<comment type="caution">
    <text evidence="10">The sequence shown here is derived from an EMBL/GenBank/DDBJ whole genome shotgun (WGS) entry which is preliminary data.</text>
</comment>
<dbReference type="PANTHER" id="PTHR23168:SF0">
    <property type="entry name" value="MITOTIC SPINDLE ASSEMBLY CHECKPOINT PROTEIN MAD1"/>
    <property type="match status" value="1"/>
</dbReference>
<evidence type="ECO:0000313" key="10">
    <source>
        <dbReference type="EMBL" id="KAA8914560.1"/>
    </source>
</evidence>
<dbReference type="Gene3D" id="3.30.457.60">
    <property type="match status" value="1"/>
</dbReference>
<evidence type="ECO:0000256" key="5">
    <source>
        <dbReference type="ARBA" id="ARBA00022776"/>
    </source>
</evidence>
<dbReference type="GO" id="GO:0005635">
    <property type="term" value="C:nuclear envelope"/>
    <property type="evidence" value="ECO:0007669"/>
    <property type="project" value="TreeGrafter"/>
</dbReference>
<dbReference type="Pfam" id="PF05557">
    <property type="entry name" value="MAD"/>
    <property type="match status" value="1"/>
</dbReference>
<evidence type="ECO:0000256" key="3">
    <source>
        <dbReference type="ARBA" id="ARBA00022019"/>
    </source>
</evidence>
<feature type="coiled-coil region" evidence="8">
    <location>
        <begin position="341"/>
        <end position="448"/>
    </location>
</feature>
<dbReference type="GO" id="GO:0072686">
    <property type="term" value="C:mitotic spindle"/>
    <property type="evidence" value="ECO:0007669"/>
    <property type="project" value="TreeGrafter"/>
</dbReference>
<evidence type="ECO:0000256" key="8">
    <source>
        <dbReference type="SAM" id="Coils"/>
    </source>
</evidence>
<dbReference type="GO" id="GO:0051301">
    <property type="term" value="P:cell division"/>
    <property type="evidence" value="ECO:0007669"/>
    <property type="project" value="UniProtKB-KW"/>
</dbReference>
<comment type="similarity">
    <text evidence="2">Belongs to the MAD1 family.</text>
</comment>
<evidence type="ECO:0000313" key="11">
    <source>
        <dbReference type="Proteomes" id="UP000326924"/>
    </source>
</evidence>
<accession>A0A5J5FAC3</accession>
<organism evidence="10 11">
    <name type="scientific">Sphaerosporella brunnea</name>
    <dbReference type="NCBI Taxonomy" id="1250544"/>
    <lineage>
        <taxon>Eukaryota</taxon>
        <taxon>Fungi</taxon>
        <taxon>Dikarya</taxon>
        <taxon>Ascomycota</taxon>
        <taxon>Pezizomycotina</taxon>
        <taxon>Pezizomycetes</taxon>
        <taxon>Pezizales</taxon>
        <taxon>Pyronemataceae</taxon>
        <taxon>Sphaerosporella</taxon>
    </lineage>
</organism>
<dbReference type="OrthoDB" id="331602at2759"/>
<feature type="coiled-coil region" evidence="8">
    <location>
        <begin position="485"/>
        <end position="541"/>
    </location>
</feature>
<protein>
    <recommendedName>
        <fullName evidence="3">Spindle assembly checkpoint component MAD1</fullName>
    </recommendedName>
</protein>
<evidence type="ECO:0000256" key="9">
    <source>
        <dbReference type="SAM" id="MobiDB-lite"/>
    </source>
</evidence>
<dbReference type="AlphaFoldDB" id="A0A5J5FAC3"/>
<dbReference type="GO" id="GO:0000776">
    <property type="term" value="C:kinetochore"/>
    <property type="evidence" value="ECO:0007669"/>
    <property type="project" value="TreeGrafter"/>
</dbReference>
<dbReference type="Proteomes" id="UP000326924">
    <property type="component" value="Unassembled WGS sequence"/>
</dbReference>
<keyword evidence="8" id="KW-0175">Coiled coil</keyword>
<dbReference type="EMBL" id="VXIS01000005">
    <property type="protein sequence ID" value="KAA8914560.1"/>
    <property type="molecule type" value="Genomic_DNA"/>
</dbReference>
<dbReference type="Gene3D" id="6.10.250.90">
    <property type="match status" value="1"/>
</dbReference>
<evidence type="ECO:0000256" key="2">
    <source>
        <dbReference type="ARBA" id="ARBA00008029"/>
    </source>
</evidence>
<dbReference type="FunCoup" id="A0A5J5FAC3">
    <property type="interactions" value="271"/>
</dbReference>
<dbReference type="InParanoid" id="A0A5J5FAC3"/>
<proteinExistence type="inferred from homology"/>